<keyword evidence="10" id="KW-1185">Reference proteome</keyword>
<evidence type="ECO:0000256" key="7">
    <source>
        <dbReference type="ARBA" id="ARBA00024096"/>
    </source>
</evidence>
<dbReference type="RefSeq" id="XP_072851225.1">
    <property type="nucleotide sequence ID" value="XM_072995124.1"/>
</dbReference>
<evidence type="ECO:0000256" key="1">
    <source>
        <dbReference type="ARBA" id="ARBA00004613"/>
    </source>
</evidence>
<dbReference type="Pfam" id="PF10179">
    <property type="entry name" value="NDNF"/>
    <property type="match status" value="1"/>
</dbReference>
<dbReference type="SMART" id="SM00060">
    <property type="entry name" value="FN3"/>
    <property type="match status" value="2"/>
</dbReference>
<dbReference type="Gene3D" id="2.60.40.10">
    <property type="entry name" value="Immunoglobulins"/>
    <property type="match status" value="1"/>
</dbReference>
<dbReference type="InterPro" id="IPR013783">
    <property type="entry name" value="Ig-like_fold"/>
</dbReference>
<sequence length="614" mass="69959">MEQSFLHWGKKKVFQSCFPPASKVPQKCELRVLHLDFLHRKKLVQVTALSRPLTLMMSRSLHLLPSWLLLALCICHSVQMSSSVQQSFKSELLHFYHTSILPDGKESTIYLLKDIPKRYYFVLEEGRTSAPLTVTVTPCDVPIEWSIRVHKTTTNYFGKAAQDRLDIQDPLKFQKTTRMISTLFSYRGNSVETYTGTSYYSAVYMFEFLSIERDTHITVYLTTDITSERLYPELPTDPRIDVIGIGHTTVTLAWKHSPTAMQYKENIQYCLLVNEKHNYKSLCAAETAIRSFGKKAPQALVLAALPGGPLLNPQQAVILSSGELSITTKASNDGVRQICVGTKNEYTVPNLTPNTQYYFDVFVVNFLTNTSAAYTGTFARTLEEPEPKVTDLRDGKVIQLSLDGRKQTFYNLQYRARQKQIQFAFQSCRGQVRVEISKDGKMLMSESFAGLRHFMLKGRLGDTYLVHVGSTEPSNASVKMQVSSLFHKPFFPVLPESLKIKSFSKLRTCDSVTIAWLGTQQMNKYCVYKKQIEEDQVWMETRNADRCSGPEARQRGDKVLCKYFHELNLQRAVTTETIRGLEAGTVYLFDVYLIGSSGIPVRYYSKVVKTRKKC</sequence>
<dbReference type="GeneID" id="110083648"/>
<dbReference type="SUPFAM" id="SSF49265">
    <property type="entry name" value="Fibronectin type III"/>
    <property type="match status" value="1"/>
</dbReference>
<dbReference type="Pfam" id="PF24354">
    <property type="entry name" value="NDNF_N"/>
    <property type="match status" value="1"/>
</dbReference>
<feature type="domain" description="Fibronectin type-III" evidence="9">
    <location>
        <begin position="232"/>
        <end position="371"/>
    </location>
</feature>
<dbReference type="InterPro" id="IPR045805">
    <property type="entry name" value="NDNF_C"/>
</dbReference>
<name>A0ABM5G0P2_9SAUR</name>
<dbReference type="CDD" id="cd00063">
    <property type="entry name" value="FN3"/>
    <property type="match status" value="1"/>
</dbReference>
<proteinExistence type="predicted"/>
<dbReference type="PANTHER" id="PTHR14619:SF9">
    <property type="entry name" value="PROTEIN NDNF"/>
    <property type="match status" value="1"/>
</dbReference>
<evidence type="ECO:0000256" key="2">
    <source>
        <dbReference type="ARBA" id="ARBA00022525"/>
    </source>
</evidence>
<evidence type="ECO:0000313" key="10">
    <source>
        <dbReference type="Proteomes" id="UP001652642"/>
    </source>
</evidence>
<evidence type="ECO:0000256" key="4">
    <source>
        <dbReference type="ARBA" id="ARBA00022737"/>
    </source>
</evidence>
<comment type="subcellular location">
    <subcellularLocation>
        <location evidence="1">Secreted</location>
    </subcellularLocation>
</comment>
<keyword evidence="4" id="KW-0677">Repeat</keyword>
<evidence type="ECO:0000256" key="6">
    <source>
        <dbReference type="ARBA" id="ARBA00023180"/>
    </source>
</evidence>
<evidence type="ECO:0000313" key="11">
    <source>
        <dbReference type="RefSeq" id="XP_072851225.1"/>
    </source>
</evidence>
<dbReference type="InterPro" id="IPR036116">
    <property type="entry name" value="FN3_sf"/>
</dbReference>
<dbReference type="Pfam" id="PF19433">
    <property type="entry name" value="NDNF_C"/>
    <property type="match status" value="1"/>
</dbReference>
<dbReference type="InterPro" id="IPR019326">
    <property type="entry name" value="NDNF"/>
</dbReference>
<protein>
    <recommendedName>
        <fullName evidence="7">Protein NDNF</fullName>
    </recommendedName>
</protein>
<evidence type="ECO:0000259" key="9">
    <source>
        <dbReference type="SMART" id="SM00060"/>
    </source>
</evidence>
<keyword evidence="5" id="KW-0524">Neurogenesis</keyword>
<dbReference type="InterPro" id="IPR003961">
    <property type="entry name" value="FN3_dom"/>
</dbReference>
<accession>A0ABM5G0P2</accession>
<reference evidence="11" key="1">
    <citation type="submission" date="2025-08" db="UniProtKB">
        <authorList>
            <consortium name="RefSeq"/>
        </authorList>
    </citation>
    <scope>IDENTIFICATION</scope>
</reference>
<organism evidence="10 11">
    <name type="scientific">Pogona vitticeps</name>
    <name type="common">central bearded dragon</name>
    <dbReference type="NCBI Taxonomy" id="103695"/>
    <lineage>
        <taxon>Eukaryota</taxon>
        <taxon>Metazoa</taxon>
        <taxon>Chordata</taxon>
        <taxon>Craniata</taxon>
        <taxon>Vertebrata</taxon>
        <taxon>Euteleostomi</taxon>
        <taxon>Lepidosauria</taxon>
        <taxon>Squamata</taxon>
        <taxon>Bifurcata</taxon>
        <taxon>Unidentata</taxon>
        <taxon>Episquamata</taxon>
        <taxon>Toxicofera</taxon>
        <taxon>Iguania</taxon>
        <taxon>Acrodonta</taxon>
        <taxon>Agamidae</taxon>
        <taxon>Amphibolurinae</taxon>
        <taxon>Pogona</taxon>
    </lineage>
</organism>
<evidence type="ECO:0000256" key="5">
    <source>
        <dbReference type="ARBA" id="ARBA00022902"/>
    </source>
</evidence>
<gene>
    <name evidence="11" type="primary">LOC110083648</name>
</gene>
<dbReference type="PANTHER" id="PTHR14619">
    <property type="entry name" value="NEURON-DERIVED NEUROTROPHIC FACTOR"/>
    <property type="match status" value="1"/>
</dbReference>
<comment type="function">
    <text evidence="8">Secretory protein that plays a role in various cellular processes. Acts as a chemorepellent acting on gonadotropin-releasing hormone (GnRH) expressing neurons regulating their migration to the hypothalamus. Also promotes neuron migration, growth and survival as well as neurite outgrowth and is involved in the development of the olfactory system. May also act through the regulation of growth factors activity and downstream signaling. Also regulates extracellular matrix assembly and cell adhesiveness. Promotes endothelial cell survival, vessel formation and plays an important role in the process of revascularization through NOS3-dependent mechanisms.</text>
</comment>
<feature type="domain" description="Fibronectin type-III" evidence="9">
    <location>
        <begin position="492"/>
        <end position="600"/>
    </location>
</feature>
<keyword evidence="3" id="KW-0732">Signal</keyword>
<dbReference type="InterPro" id="IPR055271">
    <property type="entry name" value="NDNF_Fn(III)_1"/>
</dbReference>
<keyword evidence="2" id="KW-0964">Secreted</keyword>
<evidence type="ECO:0000256" key="3">
    <source>
        <dbReference type="ARBA" id="ARBA00022729"/>
    </source>
</evidence>
<dbReference type="InterPro" id="IPR056225">
    <property type="entry name" value="NDNF_N"/>
</dbReference>
<keyword evidence="6" id="KW-0325">Glycoprotein</keyword>
<evidence type="ECO:0000256" key="8">
    <source>
        <dbReference type="ARBA" id="ARBA00046135"/>
    </source>
</evidence>
<dbReference type="Proteomes" id="UP001652642">
    <property type="component" value="Chromosome 3"/>
</dbReference>